<feature type="transmembrane region" description="Helical" evidence="2">
    <location>
        <begin position="432"/>
        <end position="455"/>
    </location>
</feature>
<dbReference type="OrthoDB" id="541403at2759"/>
<proteinExistence type="predicted"/>
<dbReference type="OMA" id="FEGCYMG"/>
<dbReference type="AlphaFoldDB" id="E9B562"/>
<dbReference type="PANTHER" id="PTHR23525">
    <property type="entry name" value="TRANSPORTER, PUTATIVE-RELATED"/>
    <property type="match status" value="1"/>
</dbReference>
<dbReference type="EMBL" id="FR799586">
    <property type="protein sequence ID" value="CBZ30382.1"/>
    <property type="molecule type" value="Genomic_DNA"/>
</dbReference>
<feature type="region of interest" description="Disordered" evidence="1">
    <location>
        <begin position="626"/>
        <end position="658"/>
    </location>
</feature>
<gene>
    <name evidence="3" type="ORF">LMXM_33_2720</name>
</gene>
<dbReference type="KEGG" id="lmi:LMXM_33_2720"/>
<name>E9B562_LEIMU</name>
<evidence type="ECO:0000313" key="3">
    <source>
        <dbReference type="EMBL" id="CBZ30382.1"/>
    </source>
</evidence>
<feature type="transmembrane region" description="Helical" evidence="2">
    <location>
        <begin position="138"/>
        <end position="158"/>
    </location>
</feature>
<evidence type="ECO:0000313" key="4">
    <source>
        <dbReference type="Proteomes" id="UP000007259"/>
    </source>
</evidence>
<sequence length="686" mass="75153">MREQQHERREATMQAIFSNTVEEVRHYTTSFRAFFTIPPLSESMAGVIILFVFMNSMATSIWMSNAWPPFVYLLFNNSNLAVGVVAGVNGFFELFCAIVSGHVADKVWGPSRTLIFAVRLGMVKLCIVALAIWMKHHWLLIVAQMFEGCYMGMNLTCVESVFAQCLRTGERDRLYSLKFSVESVGPIVGLICSLFLYFVVGTEWNVQVLQIVMTCGLVLHLMSMIIFSKLFVARSSHLDQKRKVAVATDVVLIDDVHCEGGGVPSAPVRTYDVEEPRVMNAAGHEGEVDEELLPSNLVQRDTTDTTDCARISIAHTANDNCSPPLVSHYGPSVGATRNTDAAALRSKQSSAAAGMALYQQAASAGEGATNVAVGLDGAGNPTSMIPTRQGGPSSLVDIHKIPPGAHIEYVDREYEEASACRRRVMDCLPLRVYPMAMIVCDVILVLGSGMITRYLPLFLMKSYNASLATICVLNLFNSLLIALMAIINGFVGKRYGRIRATMPPKVVGTFLLLYMALAQKTRYGPKFWMSLAYVFRNALMNCTVGLSRALIMDLVPEHRHSRWNALESVQSAGWSGSAILGGLMADKFGYGATFIFTFFFHLLSTSALLPFTVRNDARLPQPVLVYDGLPPQTSEREKERGGGLTSPTQTPAPPPIAARTKATVAELATENVHRIASCTSVNQEAE</sequence>
<dbReference type="CDD" id="cd06174">
    <property type="entry name" value="MFS"/>
    <property type="match status" value="1"/>
</dbReference>
<protein>
    <recommendedName>
        <fullName evidence="5">Major facilitator superfamily (MFS) profile domain-containing protein</fullName>
    </recommendedName>
</protein>
<keyword evidence="2" id="KW-0472">Membrane</keyword>
<reference evidence="3 4" key="1">
    <citation type="journal article" date="2011" name="Genome Res.">
        <title>Chromosome and gene copy number variation allow major structural change between species and strains of Leishmania.</title>
        <authorList>
            <person name="Rogers M.B."/>
            <person name="Hilley J.D."/>
            <person name="Dickens N.J."/>
            <person name="Wilkes J."/>
            <person name="Bates P.A."/>
            <person name="Depledge D.P."/>
            <person name="Harris D."/>
            <person name="Her Y."/>
            <person name="Herzyk P."/>
            <person name="Imamura H."/>
            <person name="Otto T.D."/>
            <person name="Sanders M."/>
            <person name="Seeger K."/>
            <person name="Dujardin J.C."/>
            <person name="Berriman M."/>
            <person name="Smith D.F."/>
            <person name="Hertz-Fowler C."/>
            <person name="Mottram J.C."/>
        </authorList>
    </citation>
    <scope>NUCLEOTIDE SEQUENCE [LARGE SCALE GENOMIC DNA]</scope>
    <source>
        <strain evidence="3 4">MHOM/GT/2001/U1103</strain>
    </source>
</reference>
<dbReference type="GeneID" id="13452437"/>
<dbReference type="Pfam" id="PF07690">
    <property type="entry name" value="MFS_1"/>
    <property type="match status" value="2"/>
</dbReference>
<dbReference type="GO" id="GO:0022857">
    <property type="term" value="F:transmembrane transporter activity"/>
    <property type="evidence" value="ECO:0007669"/>
    <property type="project" value="InterPro"/>
</dbReference>
<keyword evidence="4" id="KW-1185">Reference proteome</keyword>
<evidence type="ECO:0008006" key="5">
    <source>
        <dbReference type="Google" id="ProtNLM"/>
    </source>
</evidence>
<feature type="transmembrane region" description="Helical" evidence="2">
    <location>
        <begin position="179"/>
        <end position="199"/>
    </location>
</feature>
<feature type="transmembrane region" description="Helical" evidence="2">
    <location>
        <begin position="80"/>
        <end position="101"/>
    </location>
</feature>
<dbReference type="RefSeq" id="XP_003878829.1">
    <property type="nucleotide sequence ID" value="XM_003878780.1"/>
</dbReference>
<feature type="transmembrane region" description="Helical" evidence="2">
    <location>
        <begin position="502"/>
        <end position="519"/>
    </location>
</feature>
<feature type="transmembrane region" description="Helical" evidence="2">
    <location>
        <begin position="211"/>
        <end position="232"/>
    </location>
</feature>
<feature type="transmembrane region" description="Helical" evidence="2">
    <location>
        <begin position="113"/>
        <end position="132"/>
    </location>
</feature>
<accession>E9B562</accession>
<dbReference type="PhylomeDB" id="E9B562"/>
<evidence type="ECO:0000256" key="1">
    <source>
        <dbReference type="SAM" id="MobiDB-lite"/>
    </source>
</evidence>
<organism evidence="3 4">
    <name type="scientific">Leishmania mexicana (strain MHOM/GT/2001/U1103)</name>
    <dbReference type="NCBI Taxonomy" id="929439"/>
    <lineage>
        <taxon>Eukaryota</taxon>
        <taxon>Discoba</taxon>
        <taxon>Euglenozoa</taxon>
        <taxon>Kinetoplastea</taxon>
        <taxon>Metakinetoplastina</taxon>
        <taxon>Trypanosomatida</taxon>
        <taxon>Trypanosomatidae</taxon>
        <taxon>Leishmaniinae</taxon>
        <taxon>Leishmania</taxon>
    </lineage>
</organism>
<dbReference type="Gene3D" id="1.20.1250.20">
    <property type="entry name" value="MFS general substrate transporter like domains"/>
    <property type="match status" value="2"/>
</dbReference>
<dbReference type="PANTHER" id="PTHR23525:SF1">
    <property type="entry name" value="NODULIN-LIKE DOMAIN-CONTAINING PROTEIN"/>
    <property type="match status" value="1"/>
</dbReference>
<dbReference type="Proteomes" id="UP000007259">
    <property type="component" value="Chromosome 33"/>
</dbReference>
<evidence type="ECO:0000256" key="2">
    <source>
        <dbReference type="SAM" id="Phobius"/>
    </source>
</evidence>
<feature type="transmembrane region" description="Helical" evidence="2">
    <location>
        <begin position="47"/>
        <end position="68"/>
    </location>
</feature>
<keyword evidence="2" id="KW-1133">Transmembrane helix</keyword>
<dbReference type="InterPro" id="IPR036259">
    <property type="entry name" value="MFS_trans_sf"/>
</dbReference>
<keyword evidence="2" id="KW-0812">Transmembrane</keyword>
<feature type="transmembrane region" description="Helical" evidence="2">
    <location>
        <begin position="467"/>
        <end position="490"/>
    </location>
</feature>
<feature type="transmembrane region" description="Helical" evidence="2">
    <location>
        <begin position="590"/>
        <end position="611"/>
    </location>
</feature>
<dbReference type="InterPro" id="IPR011701">
    <property type="entry name" value="MFS"/>
</dbReference>
<dbReference type="VEuPathDB" id="TriTrypDB:LmxM.33.2720"/>
<dbReference type="SUPFAM" id="SSF103473">
    <property type="entry name" value="MFS general substrate transporter"/>
    <property type="match status" value="1"/>
</dbReference>